<accession>A0ABW2H050</accession>
<reference evidence="3" key="1">
    <citation type="journal article" date="2019" name="Int. J. Syst. Evol. Microbiol.">
        <title>The Global Catalogue of Microorganisms (GCM) 10K type strain sequencing project: providing services to taxonomists for standard genome sequencing and annotation.</title>
        <authorList>
            <consortium name="The Broad Institute Genomics Platform"/>
            <consortium name="The Broad Institute Genome Sequencing Center for Infectious Disease"/>
            <person name="Wu L."/>
            <person name="Ma J."/>
        </authorList>
    </citation>
    <scope>NUCLEOTIDE SEQUENCE [LARGE SCALE GENOMIC DNA]</scope>
    <source>
        <strain evidence="3">CGMCC 1.9106</strain>
    </source>
</reference>
<dbReference type="Proteomes" id="UP001596392">
    <property type="component" value="Unassembled WGS sequence"/>
</dbReference>
<dbReference type="InterPro" id="IPR023210">
    <property type="entry name" value="NADP_OxRdtase_dom"/>
</dbReference>
<dbReference type="RefSeq" id="WP_376808525.1">
    <property type="nucleotide sequence ID" value="NZ_JBHTAC010000028.1"/>
</dbReference>
<dbReference type="SUPFAM" id="SSF51430">
    <property type="entry name" value="NAD(P)-linked oxidoreductase"/>
    <property type="match status" value="1"/>
</dbReference>
<dbReference type="Pfam" id="PF00248">
    <property type="entry name" value="Aldo_ket_red"/>
    <property type="match status" value="1"/>
</dbReference>
<dbReference type="Gene3D" id="3.20.20.100">
    <property type="entry name" value="NADP-dependent oxidoreductase domain"/>
    <property type="match status" value="1"/>
</dbReference>
<protein>
    <submittedName>
        <fullName evidence="2">Aldo/keto reductase</fullName>
    </submittedName>
</protein>
<name>A0ABW2H050_9ACTN</name>
<dbReference type="InterPro" id="IPR036812">
    <property type="entry name" value="NAD(P)_OxRdtase_dom_sf"/>
</dbReference>
<dbReference type="CDD" id="cd19162">
    <property type="entry name" value="AKR_FDH"/>
    <property type="match status" value="1"/>
</dbReference>
<dbReference type="PANTHER" id="PTHR42686">
    <property type="entry name" value="GH17980P-RELATED"/>
    <property type="match status" value="1"/>
</dbReference>
<evidence type="ECO:0000313" key="3">
    <source>
        <dbReference type="Proteomes" id="UP001596392"/>
    </source>
</evidence>
<organism evidence="2 3">
    <name type="scientific">Catellatospora aurea</name>
    <dbReference type="NCBI Taxonomy" id="1337874"/>
    <lineage>
        <taxon>Bacteria</taxon>
        <taxon>Bacillati</taxon>
        <taxon>Actinomycetota</taxon>
        <taxon>Actinomycetes</taxon>
        <taxon>Micromonosporales</taxon>
        <taxon>Micromonosporaceae</taxon>
        <taxon>Catellatospora</taxon>
    </lineage>
</organism>
<evidence type="ECO:0000313" key="2">
    <source>
        <dbReference type="EMBL" id="MFC7245611.1"/>
    </source>
</evidence>
<evidence type="ECO:0000259" key="1">
    <source>
        <dbReference type="Pfam" id="PF00248"/>
    </source>
</evidence>
<keyword evidence="3" id="KW-1185">Reference proteome</keyword>
<gene>
    <name evidence="2" type="ORF">ACFQO7_24320</name>
</gene>
<comment type="caution">
    <text evidence="2">The sequence shown here is derived from an EMBL/GenBank/DDBJ whole genome shotgun (WGS) entry which is preliminary data.</text>
</comment>
<dbReference type="EMBL" id="JBHTAC010000028">
    <property type="protein sequence ID" value="MFC7245611.1"/>
    <property type="molecule type" value="Genomic_DNA"/>
</dbReference>
<proteinExistence type="predicted"/>
<dbReference type="InterPro" id="IPR044477">
    <property type="entry name" value="FDH-like"/>
</dbReference>
<sequence>MNPPAAVMPTRPLGRTGLNVSTLGFGAAGIGNLGYAGSDLAAARAVDVAWEAGIRHFDTAPHYGLGLSERRLGAALRAHPRDAYVLSTKVGRLLRPHPAPTGSDLAAGGFDVPDDLVRVWDFTAAGVARSIEESLTRLGVDRIDIVYVHDPDDAVDEAVSQAIPALIALREQGVIRAVGVGMNQWQAPLRMVLETDLDVVMLAGRYTLLDRSGEHLLDECERRGVAVVAAAPFNSGILARPWPVEGGNFNYAPASDRVLWQARRLAETCREHETALPVAALQFPLRHPAVAAVVSGMRSAEHVDAAVAGMRTPVPAGLWQAAG</sequence>
<dbReference type="InterPro" id="IPR020471">
    <property type="entry name" value="AKR"/>
</dbReference>
<feature type="domain" description="NADP-dependent oxidoreductase" evidence="1">
    <location>
        <begin position="23"/>
        <end position="310"/>
    </location>
</feature>
<dbReference type="PANTHER" id="PTHR42686:SF1">
    <property type="entry name" value="GH17980P-RELATED"/>
    <property type="match status" value="1"/>
</dbReference>